<accession>A0A0V0H0K0</accession>
<name>A0A0V0H0K0_SOLCH</name>
<dbReference type="AlphaFoldDB" id="A0A0V0H0K0"/>
<organism evidence="4">
    <name type="scientific">Solanum chacoense</name>
    <name type="common">Chaco potato</name>
    <dbReference type="NCBI Taxonomy" id="4108"/>
    <lineage>
        <taxon>Eukaryota</taxon>
        <taxon>Viridiplantae</taxon>
        <taxon>Streptophyta</taxon>
        <taxon>Embryophyta</taxon>
        <taxon>Tracheophyta</taxon>
        <taxon>Spermatophyta</taxon>
        <taxon>Magnoliopsida</taxon>
        <taxon>eudicotyledons</taxon>
        <taxon>Gunneridae</taxon>
        <taxon>Pentapetalae</taxon>
        <taxon>asterids</taxon>
        <taxon>lamiids</taxon>
        <taxon>Solanales</taxon>
        <taxon>Solanaceae</taxon>
        <taxon>Solanoideae</taxon>
        <taxon>Solaneae</taxon>
        <taxon>Solanum</taxon>
    </lineage>
</organism>
<proteinExistence type="inferred from homology"/>
<dbReference type="EMBL" id="GEDG01028342">
    <property type="protein sequence ID" value="JAP13248.1"/>
    <property type="molecule type" value="Transcribed_RNA"/>
</dbReference>
<feature type="domain" description="Subtilisin-like protease fibronectin type-III" evidence="3">
    <location>
        <begin position="20"/>
        <end position="116"/>
    </location>
</feature>
<protein>
    <submittedName>
        <fullName evidence="4">Putative ovule protein</fullName>
    </submittedName>
</protein>
<dbReference type="InterPro" id="IPR045051">
    <property type="entry name" value="SBT"/>
</dbReference>
<dbReference type="InterPro" id="IPR041469">
    <property type="entry name" value="Subtilisin-like_FN3"/>
</dbReference>
<keyword evidence="2" id="KW-0732">Signal</keyword>
<dbReference type="Gene3D" id="2.60.40.2310">
    <property type="match status" value="1"/>
</dbReference>
<evidence type="ECO:0000313" key="4">
    <source>
        <dbReference type="EMBL" id="JAP13248.1"/>
    </source>
</evidence>
<evidence type="ECO:0000256" key="2">
    <source>
        <dbReference type="ARBA" id="ARBA00022729"/>
    </source>
</evidence>
<comment type="similarity">
    <text evidence="1">Belongs to the peptidase S8 family.</text>
</comment>
<dbReference type="Pfam" id="PF17766">
    <property type="entry name" value="fn3_6"/>
    <property type="match status" value="1"/>
</dbReference>
<reference evidence="4" key="1">
    <citation type="submission" date="2015-12" db="EMBL/GenBank/DDBJ databases">
        <title>Gene expression during late stages of embryo sac development: a critical building block for successful pollen-pistil interactions.</title>
        <authorList>
            <person name="Liu Y."/>
            <person name="Joly V."/>
            <person name="Sabar M."/>
            <person name="Matton D.P."/>
        </authorList>
    </citation>
    <scope>NUCLEOTIDE SEQUENCE</scope>
</reference>
<evidence type="ECO:0000259" key="3">
    <source>
        <dbReference type="Pfam" id="PF17766"/>
    </source>
</evidence>
<dbReference type="PANTHER" id="PTHR10795">
    <property type="entry name" value="PROPROTEIN CONVERTASE SUBTILISIN/KEXIN"/>
    <property type="match status" value="1"/>
</dbReference>
<sequence>MVFGKFSNRTCHLSLANPGDLNYPAISAVFPEKVSVLTLHRTVTNVGSPISNYHVVVSSFKGAVVKVEPAQLNFTSKNQKLSYKVTFKTISRQKAPEFGSLIWKDGTHKVRSPIAITWLASP</sequence>
<evidence type="ECO:0000256" key="1">
    <source>
        <dbReference type="ARBA" id="ARBA00011073"/>
    </source>
</evidence>